<dbReference type="Pfam" id="PF06074">
    <property type="entry name" value="Portal_Mu"/>
    <property type="match status" value="1"/>
</dbReference>
<dbReference type="GeneID" id="62974306"/>
<dbReference type="RefSeq" id="YP_010001140.1">
    <property type="nucleotide sequence ID" value="NC_053173.1"/>
</dbReference>
<evidence type="ECO:0000313" key="2">
    <source>
        <dbReference type="Proteomes" id="UP000326855"/>
    </source>
</evidence>
<evidence type="ECO:0000313" key="1">
    <source>
        <dbReference type="EMBL" id="QFG08064.1"/>
    </source>
</evidence>
<reference evidence="1 2" key="1">
    <citation type="submission" date="2019-07" db="EMBL/GenBank/DDBJ databases">
        <authorList>
            <person name="Stoner T.H."/>
            <person name="Garlena R.A."/>
            <person name="Russell D.A."/>
            <person name="Pope W.H."/>
            <person name="Jacobs-Sera D."/>
            <person name="Hatfull G.F."/>
        </authorList>
    </citation>
    <scope>NUCLEOTIDE SEQUENCE [LARGE SCALE GENOMIC DNA]</scope>
</reference>
<protein>
    <submittedName>
        <fullName evidence="1">Portal protein</fullName>
    </submittedName>
</protein>
<name>A0A5J6TCD9_9CAUD</name>
<sequence>MANDVVKPPKPALREKGYVHGQISAAEAGFSQWEMFERVPDLQWPASVQTYARMLREDSRVSSLYAAITLPILRAQWRIKPNGARDEVVEFVARNMRLPIDGAEDELNFGRSKGRFSWNEHLRQSLSSLIYGHSVFEQLYREQDGKFWLRKLAPRPQRTISAWNVALDGGLMSIEQTAPVSTSKVLYGPSPLSIPISRLVVYTRDMEPGMWVGNSLLRPSFKHWLIKDELIRYQAMAIRRTGQGIPVATAAEGASQEDVDKLADMAMQYRGGDNAGVGLPYGADLKLVAPNGNLIDIGAAIAYHDNMIAIAGLAHFLNLEGKGGSYALADVQENTFTQSVQTVGEHQRDTANAHVIEDLIDINFGVDEQAPLLVFDEIGSRQAATAAALKMLVEAGLLSPDVLVEANVRQRMGLPAKPDDTPAPAPAAPALAPVAASTRAIRQTHATSANQGTLF</sequence>
<dbReference type="InterPro" id="IPR009279">
    <property type="entry name" value="Portal_Mu"/>
</dbReference>
<dbReference type="KEGG" id="vg:62974306"/>
<dbReference type="Proteomes" id="UP000326855">
    <property type="component" value="Segment"/>
</dbReference>
<accession>A0A5J6TCD9</accession>
<dbReference type="EMBL" id="MN234161">
    <property type="protein sequence ID" value="QFG08064.1"/>
    <property type="molecule type" value="Genomic_DNA"/>
</dbReference>
<proteinExistence type="predicted"/>
<keyword evidence="2" id="KW-1185">Reference proteome</keyword>
<organism evidence="1 2">
    <name type="scientific">Gordonia phage Toast</name>
    <dbReference type="NCBI Taxonomy" id="2599852"/>
    <lineage>
        <taxon>Viruses</taxon>
        <taxon>Duplodnaviria</taxon>
        <taxon>Heunggongvirae</taxon>
        <taxon>Uroviricota</taxon>
        <taxon>Caudoviricetes</taxon>
        <taxon>Fairfaxidumvirus</taxon>
        <taxon>Fairfaxidumvirus toast</taxon>
    </lineage>
</organism>
<gene>
    <name evidence="1" type="primary">3</name>
    <name evidence="1" type="ORF">PBI_TOAST_3</name>
</gene>